<keyword evidence="9" id="KW-0418">Kinase</keyword>
<dbReference type="CDD" id="cd06225">
    <property type="entry name" value="HAMP"/>
    <property type="match status" value="1"/>
</dbReference>
<evidence type="ECO:0000256" key="1">
    <source>
        <dbReference type="ARBA" id="ARBA00000085"/>
    </source>
</evidence>
<accession>A0A148KLG6</accession>
<dbReference type="PROSITE" id="PS50109">
    <property type="entry name" value="HIS_KIN"/>
    <property type="match status" value="1"/>
</dbReference>
<comment type="caution">
    <text evidence="18">The sequence shown here is derived from an EMBL/GenBank/DDBJ whole genome shotgun (WGS) entry which is preliminary data.</text>
</comment>
<dbReference type="InterPro" id="IPR005467">
    <property type="entry name" value="His_kinase_dom"/>
</dbReference>
<keyword evidence="19" id="KW-1185">Reference proteome</keyword>
<keyword evidence="12" id="KW-0902">Two-component regulatory system</keyword>
<dbReference type="Proteomes" id="UP000070299">
    <property type="component" value="Unassembled WGS sequence"/>
</dbReference>
<evidence type="ECO:0000256" key="2">
    <source>
        <dbReference type="ARBA" id="ARBA00004651"/>
    </source>
</evidence>
<evidence type="ECO:0000256" key="15">
    <source>
        <dbReference type="SAM" id="Phobius"/>
    </source>
</evidence>
<dbReference type="GO" id="GO:0000155">
    <property type="term" value="F:phosphorelay sensor kinase activity"/>
    <property type="evidence" value="ECO:0007669"/>
    <property type="project" value="InterPro"/>
</dbReference>
<dbReference type="GO" id="GO:0005886">
    <property type="term" value="C:plasma membrane"/>
    <property type="evidence" value="ECO:0007669"/>
    <property type="project" value="UniProtKB-SubCell"/>
</dbReference>
<gene>
    <name evidence="18" type="ORF">AX660_01600</name>
</gene>
<keyword evidence="13 15" id="KW-0472">Membrane</keyword>
<dbReference type="InterPro" id="IPR004358">
    <property type="entry name" value="Sig_transdc_His_kin-like_C"/>
</dbReference>
<dbReference type="InterPro" id="IPR003661">
    <property type="entry name" value="HisK_dim/P_dom"/>
</dbReference>
<dbReference type="InterPro" id="IPR050398">
    <property type="entry name" value="HssS/ArlS-like"/>
</dbReference>
<dbReference type="CDD" id="cd00082">
    <property type="entry name" value="HisKA"/>
    <property type="match status" value="1"/>
</dbReference>
<dbReference type="SMART" id="SM00304">
    <property type="entry name" value="HAMP"/>
    <property type="match status" value="1"/>
</dbReference>
<feature type="domain" description="HAMP" evidence="17">
    <location>
        <begin position="205"/>
        <end position="257"/>
    </location>
</feature>
<dbReference type="InterPro" id="IPR036890">
    <property type="entry name" value="HATPase_C_sf"/>
</dbReference>
<feature type="domain" description="Histidine kinase" evidence="16">
    <location>
        <begin position="265"/>
        <end position="479"/>
    </location>
</feature>
<dbReference type="OrthoDB" id="9804645at2"/>
<proteinExistence type="predicted"/>
<evidence type="ECO:0000256" key="3">
    <source>
        <dbReference type="ARBA" id="ARBA00012438"/>
    </source>
</evidence>
<feature type="transmembrane region" description="Helical" evidence="15">
    <location>
        <begin position="182"/>
        <end position="204"/>
    </location>
</feature>
<dbReference type="InterPro" id="IPR003594">
    <property type="entry name" value="HATPase_dom"/>
</dbReference>
<reference evidence="19" key="1">
    <citation type="submission" date="2016-02" db="EMBL/GenBank/DDBJ databases">
        <authorList>
            <person name="Schultz-Johansen M."/>
            <person name="Glaring M.A."/>
            <person name="Bech P.K."/>
            <person name="Stougaard P."/>
        </authorList>
    </citation>
    <scope>NUCLEOTIDE SEQUENCE [LARGE SCALE GENOMIC DNA]</scope>
    <source>
        <strain evidence="19">S66</strain>
    </source>
</reference>
<dbReference type="Pfam" id="PF00672">
    <property type="entry name" value="HAMP"/>
    <property type="match status" value="1"/>
</dbReference>
<keyword evidence="5" id="KW-0597">Phosphoprotein</keyword>
<name>A0A148KLG6_9ALTE</name>
<keyword evidence="11 15" id="KW-1133">Transmembrane helix</keyword>
<dbReference type="FunFam" id="3.30.565.10:FF:000006">
    <property type="entry name" value="Sensor histidine kinase WalK"/>
    <property type="match status" value="1"/>
</dbReference>
<evidence type="ECO:0000256" key="5">
    <source>
        <dbReference type="ARBA" id="ARBA00022553"/>
    </source>
</evidence>
<keyword evidence="4" id="KW-1003">Cell membrane</keyword>
<keyword evidence="10" id="KW-0067">ATP-binding</keyword>
<dbReference type="PROSITE" id="PS50885">
    <property type="entry name" value="HAMP"/>
    <property type="match status" value="1"/>
</dbReference>
<feature type="compositionally biased region" description="Polar residues" evidence="14">
    <location>
        <begin position="104"/>
        <end position="117"/>
    </location>
</feature>
<comment type="subcellular location">
    <subcellularLocation>
        <location evidence="2">Cell membrane</location>
        <topology evidence="2">Multi-pass membrane protein</topology>
    </subcellularLocation>
</comment>
<dbReference type="GO" id="GO:0005524">
    <property type="term" value="F:ATP binding"/>
    <property type="evidence" value="ECO:0007669"/>
    <property type="project" value="UniProtKB-KW"/>
</dbReference>
<keyword evidence="8" id="KW-0547">Nucleotide-binding</keyword>
<dbReference type="InterPro" id="IPR003660">
    <property type="entry name" value="HAMP_dom"/>
</dbReference>
<dbReference type="SMART" id="SM00387">
    <property type="entry name" value="HATPase_c"/>
    <property type="match status" value="1"/>
</dbReference>
<evidence type="ECO:0000256" key="6">
    <source>
        <dbReference type="ARBA" id="ARBA00022679"/>
    </source>
</evidence>
<dbReference type="Pfam" id="PF02518">
    <property type="entry name" value="HATPase_c"/>
    <property type="match status" value="1"/>
</dbReference>
<evidence type="ECO:0000256" key="8">
    <source>
        <dbReference type="ARBA" id="ARBA00022741"/>
    </source>
</evidence>
<protein>
    <recommendedName>
        <fullName evidence="3">histidine kinase</fullName>
        <ecNumber evidence="3">2.7.13.3</ecNumber>
    </recommendedName>
</protein>
<dbReference type="PRINTS" id="PR00344">
    <property type="entry name" value="BCTRLSENSOR"/>
</dbReference>
<dbReference type="PANTHER" id="PTHR45528:SF1">
    <property type="entry name" value="SENSOR HISTIDINE KINASE CPXA"/>
    <property type="match status" value="1"/>
</dbReference>
<evidence type="ECO:0000313" key="18">
    <source>
        <dbReference type="EMBL" id="KXI27109.1"/>
    </source>
</evidence>
<evidence type="ECO:0000256" key="14">
    <source>
        <dbReference type="SAM" id="MobiDB-lite"/>
    </source>
</evidence>
<evidence type="ECO:0000259" key="16">
    <source>
        <dbReference type="PROSITE" id="PS50109"/>
    </source>
</evidence>
<dbReference type="RefSeq" id="WP_068381448.1">
    <property type="nucleotide sequence ID" value="NZ_LSNE01000015.1"/>
</dbReference>
<dbReference type="PANTHER" id="PTHR45528">
    <property type="entry name" value="SENSOR HISTIDINE KINASE CPXA"/>
    <property type="match status" value="1"/>
</dbReference>
<keyword evidence="7 15" id="KW-0812">Transmembrane</keyword>
<evidence type="ECO:0000256" key="13">
    <source>
        <dbReference type="ARBA" id="ARBA00023136"/>
    </source>
</evidence>
<sequence>MNISNKLFWSLLGLTSVILLATLSLARWSFERGFLDFISGQENQRLQLVAEELLVDYTSADNNWQNILFNGLEYYLNQHIGARPGRRPPPIGAQSPPSHFRGGDNTQRPPRLNNNAKSEIGPPTALFDHQGNWLAGDNQHQDQSNEIRVPLFLNNQLIGELRSWPRSNLDSPLASAFSRDQLWTSLLIGLICLVLASLMSWLLARLLLQPLKKVLSGVSQLSKGNYNLRFEHNRHDELGQLMDDVQHLSVTLDKNRTAKNRWLADISHELRTPLTVLSGEIDTLKAGLRPFNQQQLSSLEQETAVLRHLVDDLYELSLSDIGGLRYQFSRINLNDSLANSLNTLSQTIQNKGIDLTIESADALWLNADPRRIEQLLNNLLNNAINYTDAPGKIAIQLIHQQDCIVMLIDDTPPSASETECQFLFDPLYRQDSARTRRSSGAGLGLSICKNIVEAHQGSINAKPSKLGGLQIEVILPCGRES</sequence>
<evidence type="ECO:0000256" key="12">
    <source>
        <dbReference type="ARBA" id="ARBA00023012"/>
    </source>
</evidence>
<dbReference type="SUPFAM" id="SSF47384">
    <property type="entry name" value="Homodimeric domain of signal transducing histidine kinase"/>
    <property type="match status" value="1"/>
</dbReference>
<dbReference type="SUPFAM" id="SSF158472">
    <property type="entry name" value="HAMP domain-like"/>
    <property type="match status" value="1"/>
</dbReference>
<evidence type="ECO:0000313" key="19">
    <source>
        <dbReference type="Proteomes" id="UP000070299"/>
    </source>
</evidence>
<dbReference type="Pfam" id="PF00512">
    <property type="entry name" value="HisKA"/>
    <property type="match status" value="1"/>
</dbReference>
<dbReference type="SUPFAM" id="SSF55874">
    <property type="entry name" value="ATPase domain of HSP90 chaperone/DNA topoisomerase II/histidine kinase"/>
    <property type="match status" value="1"/>
</dbReference>
<keyword evidence="6" id="KW-0808">Transferase</keyword>
<dbReference type="InterPro" id="IPR036097">
    <property type="entry name" value="HisK_dim/P_sf"/>
</dbReference>
<dbReference type="EMBL" id="LSNE01000015">
    <property type="protein sequence ID" value="KXI27109.1"/>
    <property type="molecule type" value="Genomic_DNA"/>
</dbReference>
<organism evidence="18 19">
    <name type="scientific">Paraglaciecola hydrolytica</name>
    <dbReference type="NCBI Taxonomy" id="1799789"/>
    <lineage>
        <taxon>Bacteria</taxon>
        <taxon>Pseudomonadati</taxon>
        <taxon>Pseudomonadota</taxon>
        <taxon>Gammaproteobacteria</taxon>
        <taxon>Alteromonadales</taxon>
        <taxon>Alteromonadaceae</taxon>
        <taxon>Paraglaciecola</taxon>
    </lineage>
</organism>
<evidence type="ECO:0000256" key="4">
    <source>
        <dbReference type="ARBA" id="ARBA00022475"/>
    </source>
</evidence>
<dbReference type="EC" id="2.7.13.3" evidence="3"/>
<evidence type="ECO:0000256" key="10">
    <source>
        <dbReference type="ARBA" id="ARBA00022840"/>
    </source>
</evidence>
<comment type="catalytic activity">
    <reaction evidence="1">
        <text>ATP + protein L-histidine = ADP + protein N-phospho-L-histidine.</text>
        <dbReference type="EC" id="2.7.13.3"/>
    </reaction>
</comment>
<dbReference type="Gene3D" id="6.10.340.10">
    <property type="match status" value="1"/>
</dbReference>
<evidence type="ECO:0000256" key="11">
    <source>
        <dbReference type="ARBA" id="ARBA00022989"/>
    </source>
</evidence>
<evidence type="ECO:0000259" key="17">
    <source>
        <dbReference type="PROSITE" id="PS50885"/>
    </source>
</evidence>
<evidence type="ECO:0000256" key="9">
    <source>
        <dbReference type="ARBA" id="ARBA00022777"/>
    </source>
</evidence>
<dbReference type="STRING" id="1799789.AX660_01600"/>
<feature type="region of interest" description="Disordered" evidence="14">
    <location>
        <begin position="83"/>
        <end position="121"/>
    </location>
</feature>
<dbReference type="AlphaFoldDB" id="A0A148KLG6"/>
<evidence type="ECO:0000256" key="7">
    <source>
        <dbReference type="ARBA" id="ARBA00022692"/>
    </source>
</evidence>
<dbReference type="Gene3D" id="1.10.287.130">
    <property type="match status" value="1"/>
</dbReference>
<dbReference type="SMART" id="SM00388">
    <property type="entry name" value="HisKA"/>
    <property type="match status" value="1"/>
</dbReference>
<dbReference type="Gene3D" id="3.30.565.10">
    <property type="entry name" value="Histidine kinase-like ATPase, C-terminal domain"/>
    <property type="match status" value="1"/>
</dbReference>